<evidence type="ECO:0000313" key="22">
    <source>
        <dbReference type="Proteomes" id="UP000010847"/>
    </source>
</evidence>
<dbReference type="Proteomes" id="UP000010847">
    <property type="component" value="Chromosome"/>
</dbReference>
<comment type="pathway">
    <text evidence="5 18">Metabolic intermediate biosynthesis; chorismate biosynthesis; chorismate from D-erythrose 4-phosphate and phosphoenolpyruvate: step 2/7.</text>
</comment>
<evidence type="ECO:0000256" key="2">
    <source>
        <dbReference type="ARBA" id="ARBA00001911"/>
    </source>
</evidence>
<evidence type="ECO:0000259" key="20">
    <source>
        <dbReference type="Pfam" id="PF24621"/>
    </source>
</evidence>
<evidence type="ECO:0000256" key="13">
    <source>
        <dbReference type="ARBA" id="ARBA00022833"/>
    </source>
</evidence>
<keyword evidence="15 18" id="KW-0057">Aromatic amino acid biosynthesis</keyword>
<dbReference type="FunFam" id="3.40.50.1970:FF:000007">
    <property type="entry name" value="Pentafunctional AROM polypeptide"/>
    <property type="match status" value="1"/>
</dbReference>
<keyword evidence="22" id="KW-1185">Reference proteome</keyword>
<feature type="binding site" evidence="18">
    <location>
        <position position="185"/>
    </location>
    <ligand>
        <name>Zn(2+)</name>
        <dbReference type="ChEBI" id="CHEBI:29105"/>
    </ligand>
</feature>
<evidence type="ECO:0000256" key="15">
    <source>
        <dbReference type="ARBA" id="ARBA00023141"/>
    </source>
</evidence>
<evidence type="ECO:0000256" key="5">
    <source>
        <dbReference type="ARBA" id="ARBA00004661"/>
    </source>
</evidence>
<dbReference type="PANTHER" id="PTHR43622:SF7">
    <property type="entry name" value="3-DEHYDROQUINATE SYNTHASE, CHLOROPLASTIC"/>
    <property type="match status" value="1"/>
</dbReference>
<dbReference type="GO" id="GO:0008652">
    <property type="term" value="P:amino acid biosynthetic process"/>
    <property type="evidence" value="ECO:0007669"/>
    <property type="project" value="UniProtKB-KW"/>
</dbReference>
<evidence type="ECO:0000313" key="21">
    <source>
        <dbReference type="EMBL" id="AHF07426.1"/>
    </source>
</evidence>
<dbReference type="Pfam" id="PF01761">
    <property type="entry name" value="DHQ_synthase"/>
    <property type="match status" value="1"/>
</dbReference>
<keyword evidence="14 18" id="KW-0520">NAD</keyword>
<comment type="cofactor">
    <cofactor evidence="3">
        <name>Zn(2+)</name>
        <dbReference type="ChEBI" id="CHEBI:29105"/>
    </cofactor>
</comment>
<feature type="domain" description="3-dehydroquinate synthase N-terminal" evidence="19">
    <location>
        <begin position="68"/>
        <end position="179"/>
    </location>
</feature>
<feature type="binding site" evidence="18">
    <location>
        <begin position="130"/>
        <end position="131"/>
    </location>
    <ligand>
        <name>NAD(+)</name>
        <dbReference type="ChEBI" id="CHEBI:57540"/>
    </ligand>
</feature>
<dbReference type="PANTHER" id="PTHR43622">
    <property type="entry name" value="3-DEHYDROQUINATE SYNTHASE"/>
    <property type="match status" value="1"/>
</dbReference>
<organism evidence="21 22">
    <name type="scientific">Desulfitobacterium metallireducens DSM 15288</name>
    <dbReference type="NCBI Taxonomy" id="871968"/>
    <lineage>
        <taxon>Bacteria</taxon>
        <taxon>Bacillati</taxon>
        <taxon>Bacillota</taxon>
        <taxon>Clostridia</taxon>
        <taxon>Eubacteriales</taxon>
        <taxon>Desulfitobacteriaceae</taxon>
        <taxon>Desulfitobacterium</taxon>
    </lineage>
</organism>
<dbReference type="EMBL" id="CP007032">
    <property type="protein sequence ID" value="AHF07426.1"/>
    <property type="molecule type" value="Genomic_DNA"/>
</dbReference>
<dbReference type="eggNOG" id="COG0337">
    <property type="taxonomic scope" value="Bacteria"/>
</dbReference>
<comment type="caution">
    <text evidence="18">Lacks conserved residue(s) required for the propagation of feature annotation.</text>
</comment>
<dbReference type="KEGG" id="dmt:DESME_10570"/>
<dbReference type="Pfam" id="PF24621">
    <property type="entry name" value="DHQS_C"/>
    <property type="match status" value="1"/>
</dbReference>
<comment type="subcellular location">
    <subcellularLocation>
        <location evidence="4 18">Cytoplasm</location>
    </subcellularLocation>
</comment>
<comment type="similarity">
    <text evidence="6 18">Belongs to the sugar phosphate cyclases superfamily. Dehydroquinate synthase family.</text>
</comment>
<dbReference type="UniPathway" id="UPA00053">
    <property type="reaction ID" value="UER00085"/>
</dbReference>
<feature type="binding site" evidence="18">
    <location>
        <position position="265"/>
    </location>
    <ligand>
        <name>Zn(2+)</name>
        <dbReference type="ChEBI" id="CHEBI:29105"/>
    </ligand>
</feature>
<evidence type="ECO:0000256" key="8">
    <source>
        <dbReference type="ARBA" id="ARBA00017684"/>
    </source>
</evidence>
<comment type="cofactor">
    <cofactor evidence="18">
        <name>Co(2+)</name>
        <dbReference type="ChEBI" id="CHEBI:48828"/>
    </cofactor>
    <cofactor evidence="18">
        <name>Zn(2+)</name>
        <dbReference type="ChEBI" id="CHEBI:29105"/>
    </cofactor>
    <text evidence="18">Binds 1 divalent metal cation per subunit. Can use either Co(2+) or Zn(2+).</text>
</comment>
<gene>
    <name evidence="18" type="primary">aroB</name>
    <name evidence="21" type="ORF">DESME_10570</name>
</gene>
<evidence type="ECO:0000256" key="17">
    <source>
        <dbReference type="ARBA" id="ARBA00023285"/>
    </source>
</evidence>
<sequence length="362" mass="39719">MKMKQKLEVTSSRPYSIFLGVGLEDLGAYLEKELGGIEHLLIVTHPRVKEHYLERLINGFSAFQCDVLVVPPGEEEKSLERLSKLTSEAVACGADRHSVVLALGGGVIGDLAGFFASVYMRGIRFVQIPTTLLAQVDSSIGGKTAVNHPSGKNLLGAFYPPLVVWTDFSTLETLPWEEVLNGLAETVKHAVLGDAALFSFLETNQQKIIDRIPEIYQELTSRSLQVKVRVVMEDEKEKGQRMLLNLGHSFGHALETEAAYQGISHGKGVSIGMIAATYLAEARGLITSAEVKRILDLVKGLGLPIQIQGKDPEILLHLMEADKKNQKGQKVLILPDKIGHALVVRDACDEEILQAWNKVIIK</sequence>
<dbReference type="GO" id="GO:0003856">
    <property type="term" value="F:3-dehydroquinate synthase activity"/>
    <property type="evidence" value="ECO:0007669"/>
    <property type="project" value="UniProtKB-UniRule"/>
</dbReference>
<feature type="binding site" evidence="18">
    <location>
        <begin position="106"/>
        <end position="110"/>
    </location>
    <ligand>
        <name>NAD(+)</name>
        <dbReference type="ChEBI" id="CHEBI:57540"/>
    </ligand>
</feature>
<dbReference type="GO" id="GO:0009073">
    <property type="term" value="P:aromatic amino acid family biosynthetic process"/>
    <property type="evidence" value="ECO:0007669"/>
    <property type="project" value="UniProtKB-KW"/>
</dbReference>
<dbReference type="NCBIfam" id="TIGR01357">
    <property type="entry name" value="aroB"/>
    <property type="match status" value="1"/>
</dbReference>
<feature type="binding site" evidence="18">
    <location>
        <position position="152"/>
    </location>
    <ligand>
        <name>NAD(+)</name>
        <dbReference type="ChEBI" id="CHEBI:57540"/>
    </ligand>
</feature>
<evidence type="ECO:0000256" key="16">
    <source>
        <dbReference type="ARBA" id="ARBA00023239"/>
    </source>
</evidence>
<dbReference type="Gene3D" id="1.20.1090.10">
    <property type="entry name" value="Dehydroquinate synthase-like - alpha domain"/>
    <property type="match status" value="1"/>
</dbReference>
<dbReference type="GO" id="GO:0005737">
    <property type="term" value="C:cytoplasm"/>
    <property type="evidence" value="ECO:0007669"/>
    <property type="project" value="UniProtKB-SubCell"/>
</dbReference>
<dbReference type="HOGENOM" id="CLU_001201_0_2_9"/>
<keyword evidence="17 18" id="KW-0170">Cobalt</keyword>
<evidence type="ECO:0000256" key="14">
    <source>
        <dbReference type="ARBA" id="ARBA00023027"/>
    </source>
</evidence>
<dbReference type="SUPFAM" id="SSF56796">
    <property type="entry name" value="Dehydroquinate synthase-like"/>
    <property type="match status" value="1"/>
</dbReference>
<dbReference type="EC" id="4.2.3.4" evidence="7 18"/>
<keyword evidence="9 18" id="KW-0963">Cytoplasm</keyword>
<dbReference type="GO" id="GO:0009423">
    <property type="term" value="P:chorismate biosynthetic process"/>
    <property type="evidence" value="ECO:0007669"/>
    <property type="project" value="UniProtKB-UniRule"/>
</dbReference>
<comment type="catalytic activity">
    <reaction evidence="1 18">
        <text>7-phospho-2-dehydro-3-deoxy-D-arabino-heptonate = 3-dehydroquinate + phosphate</text>
        <dbReference type="Rhea" id="RHEA:21968"/>
        <dbReference type="ChEBI" id="CHEBI:32364"/>
        <dbReference type="ChEBI" id="CHEBI:43474"/>
        <dbReference type="ChEBI" id="CHEBI:58394"/>
        <dbReference type="EC" id="4.2.3.4"/>
    </reaction>
</comment>
<dbReference type="Gene3D" id="3.40.50.1970">
    <property type="match status" value="1"/>
</dbReference>
<feature type="domain" description="3-dehydroquinate synthase C-terminal" evidence="20">
    <location>
        <begin position="182"/>
        <end position="325"/>
    </location>
</feature>
<keyword evidence="10 18" id="KW-0028">Amino-acid biosynthesis</keyword>
<protein>
    <recommendedName>
        <fullName evidence="8 18">3-dehydroquinate synthase</fullName>
        <shortName evidence="18">DHQS</shortName>
        <ecNumber evidence="7 18">4.2.3.4</ecNumber>
    </recommendedName>
</protein>
<evidence type="ECO:0000259" key="19">
    <source>
        <dbReference type="Pfam" id="PF01761"/>
    </source>
</evidence>
<keyword evidence="12 18" id="KW-0547">Nucleotide-binding</keyword>
<dbReference type="AlphaFoldDB" id="W0EEC5"/>
<accession>W0EEC5</accession>
<dbReference type="GO" id="GO:0046872">
    <property type="term" value="F:metal ion binding"/>
    <property type="evidence" value="ECO:0007669"/>
    <property type="project" value="UniProtKB-KW"/>
</dbReference>
<comment type="cofactor">
    <cofactor evidence="2 18">
        <name>NAD(+)</name>
        <dbReference type="ChEBI" id="CHEBI:57540"/>
    </cofactor>
</comment>
<proteinExistence type="inferred from homology"/>
<dbReference type="PIRSF" id="PIRSF001455">
    <property type="entry name" value="DHQ_synth"/>
    <property type="match status" value="1"/>
</dbReference>
<evidence type="ECO:0000256" key="6">
    <source>
        <dbReference type="ARBA" id="ARBA00005412"/>
    </source>
</evidence>
<evidence type="ECO:0000256" key="11">
    <source>
        <dbReference type="ARBA" id="ARBA00022723"/>
    </source>
</evidence>
<evidence type="ECO:0000256" key="9">
    <source>
        <dbReference type="ARBA" id="ARBA00022490"/>
    </source>
</evidence>
<reference evidence="21 22" key="1">
    <citation type="submission" date="2013-12" db="EMBL/GenBank/DDBJ databases">
        <authorList>
            <consortium name="DOE Joint Genome Institute"/>
            <person name="Smidt H."/>
            <person name="Huntemann M."/>
            <person name="Han J."/>
            <person name="Chen A."/>
            <person name="Kyrpides N."/>
            <person name="Mavromatis K."/>
            <person name="Markowitz V."/>
            <person name="Palaniappan K."/>
            <person name="Ivanova N."/>
            <person name="Schaumberg A."/>
            <person name="Pati A."/>
            <person name="Liolios K."/>
            <person name="Nordberg H.P."/>
            <person name="Cantor M.N."/>
            <person name="Hua S.X."/>
            <person name="Woyke T."/>
        </authorList>
    </citation>
    <scope>NUCLEOTIDE SEQUENCE [LARGE SCALE GENOMIC DNA]</scope>
    <source>
        <strain evidence="22">DSM 15288</strain>
    </source>
</reference>
<keyword evidence="16 18" id="KW-0456">Lyase</keyword>
<dbReference type="InterPro" id="IPR030963">
    <property type="entry name" value="DHQ_synth_fam"/>
</dbReference>
<name>W0EEC5_9FIRM</name>
<evidence type="ECO:0000256" key="7">
    <source>
        <dbReference type="ARBA" id="ARBA00013031"/>
    </source>
</evidence>
<dbReference type="CDD" id="cd08195">
    <property type="entry name" value="DHQS"/>
    <property type="match status" value="1"/>
</dbReference>
<evidence type="ECO:0000256" key="10">
    <source>
        <dbReference type="ARBA" id="ARBA00022605"/>
    </source>
</evidence>
<comment type="function">
    <text evidence="18">Catalyzes the conversion of 3-deoxy-D-arabino-heptulosonate 7-phosphate (DAHP) to dehydroquinate (DHQ).</text>
</comment>
<dbReference type="InterPro" id="IPR056179">
    <property type="entry name" value="DHQS_C"/>
</dbReference>
<dbReference type="InterPro" id="IPR016037">
    <property type="entry name" value="DHQ_synth_AroB"/>
</dbReference>
<dbReference type="HAMAP" id="MF_00110">
    <property type="entry name" value="DHQ_synthase"/>
    <property type="match status" value="1"/>
</dbReference>
<dbReference type="InterPro" id="IPR030960">
    <property type="entry name" value="DHQS/DOIS_N"/>
</dbReference>
<keyword evidence="13 18" id="KW-0862">Zinc</keyword>
<evidence type="ECO:0000256" key="3">
    <source>
        <dbReference type="ARBA" id="ARBA00001947"/>
    </source>
</evidence>
<evidence type="ECO:0000256" key="12">
    <source>
        <dbReference type="ARBA" id="ARBA00022741"/>
    </source>
</evidence>
<dbReference type="GO" id="GO:0000166">
    <property type="term" value="F:nucleotide binding"/>
    <property type="evidence" value="ECO:0007669"/>
    <property type="project" value="UniProtKB-KW"/>
</dbReference>
<keyword evidence="11 18" id="KW-0479">Metal-binding</keyword>
<feature type="binding site" evidence="18">
    <location>
        <begin position="170"/>
        <end position="173"/>
    </location>
    <ligand>
        <name>NAD(+)</name>
        <dbReference type="ChEBI" id="CHEBI:57540"/>
    </ligand>
</feature>
<evidence type="ECO:0000256" key="18">
    <source>
        <dbReference type="HAMAP-Rule" id="MF_00110"/>
    </source>
</evidence>
<evidence type="ECO:0000256" key="1">
    <source>
        <dbReference type="ARBA" id="ARBA00001393"/>
    </source>
</evidence>
<feature type="binding site" evidence="18">
    <location>
        <position position="143"/>
    </location>
    <ligand>
        <name>NAD(+)</name>
        <dbReference type="ChEBI" id="CHEBI:57540"/>
    </ligand>
</feature>
<dbReference type="STRING" id="871968.DESME_10570"/>
<evidence type="ECO:0000256" key="4">
    <source>
        <dbReference type="ARBA" id="ARBA00004496"/>
    </source>
</evidence>
<dbReference type="InterPro" id="IPR050071">
    <property type="entry name" value="Dehydroquinate_synthase"/>
</dbReference>
<feature type="binding site" evidence="18">
    <location>
        <position position="248"/>
    </location>
    <ligand>
        <name>Zn(2+)</name>
        <dbReference type="ChEBI" id="CHEBI:29105"/>
    </ligand>
</feature>